<comment type="caution">
    <text evidence="1">The sequence shown here is derived from an EMBL/GenBank/DDBJ whole genome shotgun (WGS) entry which is preliminary data.</text>
</comment>
<name>A0A7W7BUQ8_9MICO</name>
<evidence type="ECO:0000313" key="2">
    <source>
        <dbReference type="Proteomes" id="UP000573729"/>
    </source>
</evidence>
<proteinExistence type="predicted"/>
<reference evidence="1 2" key="1">
    <citation type="submission" date="2020-08" db="EMBL/GenBank/DDBJ databases">
        <title>Sequencing the genomes of 1000 actinobacteria strains.</title>
        <authorList>
            <person name="Klenk H.-P."/>
        </authorList>
    </citation>
    <scope>NUCLEOTIDE SEQUENCE [LARGE SCALE GENOMIC DNA]</scope>
    <source>
        <strain evidence="1 2">DSM 24947</strain>
    </source>
</reference>
<accession>A0A7W7BUQ8</accession>
<sequence length="64" mass="6737">MRAGAVADGPLLLTPAEAAEALRVDLSELRTMRAAGAGPDFYDVGRGLIRYVRESVVAAMSESD</sequence>
<keyword evidence="2" id="KW-1185">Reference proteome</keyword>
<evidence type="ECO:0000313" key="1">
    <source>
        <dbReference type="EMBL" id="MBB4668146.1"/>
    </source>
</evidence>
<organism evidence="1 2">
    <name type="scientific">Microbacterium marinum</name>
    <dbReference type="NCBI Taxonomy" id="421115"/>
    <lineage>
        <taxon>Bacteria</taxon>
        <taxon>Bacillati</taxon>
        <taxon>Actinomycetota</taxon>
        <taxon>Actinomycetes</taxon>
        <taxon>Micrococcales</taxon>
        <taxon>Microbacteriaceae</taxon>
        <taxon>Microbacterium</taxon>
    </lineage>
</organism>
<gene>
    <name evidence="1" type="ORF">BKA24_002855</name>
</gene>
<protein>
    <recommendedName>
        <fullName evidence="3">Helix-turn-helix domain-containing protein</fullName>
    </recommendedName>
</protein>
<dbReference type="EMBL" id="JACHMD010000001">
    <property type="protein sequence ID" value="MBB4668146.1"/>
    <property type="molecule type" value="Genomic_DNA"/>
</dbReference>
<dbReference type="AlphaFoldDB" id="A0A7W7BUQ8"/>
<evidence type="ECO:0008006" key="3">
    <source>
        <dbReference type="Google" id="ProtNLM"/>
    </source>
</evidence>
<dbReference type="Proteomes" id="UP000573729">
    <property type="component" value="Unassembled WGS sequence"/>
</dbReference>
<dbReference type="RefSeq" id="WP_184219697.1">
    <property type="nucleotide sequence ID" value="NZ_JACHMD010000001.1"/>
</dbReference>